<feature type="binding site" evidence="5">
    <location>
        <position position="148"/>
    </location>
    <ligand>
        <name>a divalent metal cation</name>
        <dbReference type="ChEBI" id="CHEBI:60240"/>
    </ligand>
</feature>
<dbReference type="Proteomes" id="UP000249818">
    <property type="component" value="Chromosome BARAN1"/>
</dbReference>
<organism evidence="9 10">
    <name type="scientific">Candidatus Bipolaricaulis anaerobius</name>
    <dbReference type="NCBI Taxonomy" id="2026885"/>
    <lineage>
        <taxon>Bacteria</taxon>
        <taxon>Candidatus Bipolaricaulota</taxon>
        <taxon>Candidatus Bipolaricaulia</taxon>
        <taxon>Candidatus Bipolaricaulales</taxon>
        <taxon>Candidatus Bipolaricaulaceae</taxon>
        <taxon>Candidatus Bipolaricaulis</taxon>
    </lineage>
</organism>
<evidence type="ECO:0000256" key="5">
    <source>
        <dbReference type="PIRSR" id="PIRSR000106-3"/>
    </source>
</evidence>
<comment type="cofactor">
    <cofactor evidence="5">
        <name>Mg(2+)</name>
        <dbReference type="ChEBI" id="CHEBI:18420"/>
    </cofactor>
    <cofactor evidence="5">
        <name>Mn(2+)</name>
        <dbReference type="ChEBI" id="CHEBI:29035"/>
    </cofactor>
    <text evidence="5">Divalent metal cations. Prefers magnesium or manganese.</text>
</comment>
<dbReference type="InterPro" id="IPR012301">
    <property type="entry name" value="Malic_N_dom"/>
</dbReference>
<dbReference type="Pfam" id="PF00390">
    <property type="entry name" value="malic"/>
    <property type="match status" value="1"/>
</dbReference>
<evidence type="ECO:0000313" key="9">
    <source>
        <dbReference type="EMBL" id="SQD92349.1"/>
    </source>
</evidence>
<proteinExistence type="inferred from homology"/>
<dbReference type="Gene3D" id="3.40.50.720">
    <property type="entry name" value="NAD(P)-binding Rossmann-like Domain"/>
    <property type="match status" value="1"/>
</dbReference>
<feature type="domain" description="Malic enzyme N-terminal" evidence="8">
    <location>
        <begin position="30"/>
        <end position="163"/>
    </location>
</feature>
<dbReference type="Gene3D" id="3.40.50.10380">
    <property type="entry name" value="Malic enzyme, N-terminal domain"/>
    <property type="match status" value="1"/>
</dbReference>
<name>A0A2X3KZJ5_9BACT</name>
<dbReference type="PANTHER" id="PTHR43237">
    <property type="entry name" value="NADP-DEPENDENT MALIC ENZYME"/>
    <property type="match status" value="1"/>
</dbReference>
<feature type="domain" description="Malic enzyme NAD-binding" evidence="7">
    <location>
        <begin position="175"/>
        <end position="410"/>
    </location>
</feature>
<dbReference type="KEGG" id="bana:BARAN1_0324"/>
<dbReference type="InterPro" id="IPR001891">
    <property type="entry name" value="Malic_OxRdtase"/>
</dbReference>
<protein>
    <submittedName>
        <fullName evidence="9">Malate dehydrogenase (Oxaloacetate-decarboxylating)</fullName>
        <ecNumber evidence="9">1.1.1.38</ecNumber>
    </submittedName>
</protein>
<dbReference type="CDD" id="cd05311">
    <property type="entry name" value="NAD_bind_2_malic_enz"/>
    <property type="match status" value="1"/>
</dbReference>
<dbReference type="SUPFAM" id="SSF51735">
    <property type="entry name" value="NAD(P)-binding Rossmann-fold domains"/>
    <property type="match status" value="1"/>
</dbReference>
<evidence type="ECO:0000256" key="4">
    <source>
        <dbReference type="PIRSR" id="PIRSR000106-2"/>
    </source>
</evidence>
<dbReference type="InterPro" id="IPR045213">
    <property type="entry name" value="Malic_NAD-bd_bact_type"/>
</dbReference>
<dbReference type="InterPro" id="IPR037062">
    <property type="entry name" value="Malic_N_dom_sf"/>
</dbReference>
<comment type="similarity">
    <text evidence="1 6">Belongs to the malic enzymes family.</text>
</comment>
<dbReference type="OrthoDB" id="9805787at2"/>
<dbReference type="PANTHER" id="PTHR43237:SF4">
    <property type="entry name" value="NADP-DEPENDENT MALIC ENZYME"/>
    <property type="match status" value="1"/>
</dbReference>
<keyword evidence="10" id="KW-1185">Reference proteome</keyword>
<keyword evidence="2 9" id="KW-0560">Oxidoreductase</keyword>
<dbReference type="PIRSF" id="PIRSF000106">
    <property type="entry name" value="ME"/>
    <property type="match status" value="1"/>
</dbReference>
<dbReference type="GO" id="GO:0051287">
    <property type="term" value="F:NAD binding"/>
    <property type="evidence" value="ECO:0007669"/>
    <property type="project" value="InterPro"/>
</dbReference>
<accession>A0A2X3KZJ5</accession>
<feature type="binding site" evidence="4">
    <location>
        <position position="342"/>
    </location>
    <ligand>
        <name>(S)-malate</name>
        <dbReference type="ChEBI" id="CHEBI:15589"/>
    </ligand>
</feature>
<dbReference type="AlphaFoldDB" id="A0A2X3KZJ5"/>
<keyword evidence="5 6" id="KW-0479">Metal-binding</keyword>
<feature type="binding site" evidence="5">
    <location>
        <position position="149"/>
    </location>
    <ligand>
        <name>a divalent metal cation</name>
        <dbReference type="ChEBI" id="CHEBI:60240"/>
    </ligand>
</feature>
<evidence type="ECO:0000256" key="1">
    <source>
        <dbReference type="ARBA" id="ARBA00008785"/>
    </source>
</evidence>
<gene>
    <name evidence="9" type="primary">ytsJ</name>
    <name evidence="9" type="ORF">BARAN1_0324</name>
</gene>
<evidence type="ECO:0000313" key="10">
    <source>
        <dbReference type="Proteomes" id="UP000249818"/>
    </source>
</evidence>
<dbReference type="GO" id="GO:0004470">
    <property type="term" value="F:malic enzyme activity"/>
    <property type="evidence" value="ECO:0007669"/>
    <property type="project" value="InterPro"/>
</dbReference>
<dbReference type="GO" id="GO:0016616">
    <property type="term" value="F:oxidoreductase activity, acting on the CH-OH group of donors, NAD or NADP as acceptor"/>
    <property type="evidence" value="ECO:0007669"/>
    <property type="project" value="InterPro"/>
</dbReference>
<evidence type="ECO:0000256" key="6">
    <source>
        <dbReference type="RuleBase" id="RU003427"/>
    </source>
</evidence>
<feature type="active site" description="Proton donor" evidence="3">
    <location>
        <position position="51"/>
    </location>
</feature>
<feature type="active site" description="Proton acceptor" evidence="3">
    <location>
        <position position="106"/>
    </location>
</feature>
<dbReference type="RefSeq" id="WP_122030580.1">
    <property type="nucleotide sequence ID" value="NZ_LS483254.1"/>
</dbReference>
<evidence type="ECO:0000259" key="8">
    <source>
        <dbReference type="SMART" id="SM01274"/>
    </source>
</evidence>
<dbReference type="InterPro" id="IPR051674">
    <property type="entry name" value="Malate_Decarboxylase"/>
</dbReference>
<evidence type="ECO:0000256" key="2">
    <source>
        <dbReference type="ARBA" id="ARBA00023002"/>
    </source>
</evidence>
<dbReference type="SMART" id="SM00919">
    <property type="entry name" value="Malic_M"/>
    <property type="match status" value="1"/>
</dbReference>
<dbReference type="InterPro" id="IPR046346">
    <property type="entry name" value="Aminoacid_DH-like_N_sf"/>
</dbReference>
<dbReference type="InterPro" id="IPR012302">
    <property type="entry name" value="Malic_NAD-bd"/>
</dbReference>
<dbReference type="EMBL" id="LS483254">
    <property type="protein sequence ID" value="SQD92349.1"/>
    <property type="molecule type" value="Genomic_DNA"/>
</dbReference>
<dbReference type="InterPro" id="IPR036291">
    <property type="entry name" value="NAD(P)-bd_dom_sf"/>
</dbReference>
<dbReference type="PRINTS" id="PR00072">
    <property type="entry name" value="MALOXRDTASE"/>
</dbReference>
<dbReference type="EC" id="1.1.1.38" evidence="9"/>
<evidence type="ECO:0000259" key="7">
    <source>
        <dbReference type="SMART" id="SM00919"/>
    </source>
</evidence>
<feature type="binding site" evidence="5">
    <location>
        <position position="174"/>
    </location>
    <ligand>
        <name>a divalent metal cation</name>
        <dbReference type="ChEBI" id="CHEBI:60240"/>
    </ligand>
</feature>
<reference evidence="10" key="1">
    <citation type="submission" date="2018-05" db="EMBL/GenBank/DDBJ databases">
        <authorList>
            <person name="Hao L."/>
        </authorList>
    </citation>
    <scope>NUCLEOTIDE SEQUENCE [LARGE SCALE GENOMIC DNA]</scope>
</reference>
<dbReference type="SMART" id="SM01274">
    <property type="entry name" value="malic"/>
    <property type="match status" value="1"/>
</dbReference>
<dbReference type="GO" id="GO:0046872">
    <property type="term" value="F:metal ion binding"/>
    <property type="evidence" value="ECO:0007669"/>
    <property type="project" value="UniProtKB-KW"/>
</dbReference>
<evidence type="ECO:0000256" key="3">
    <source>
        <dbReference type="PIRSR" id="PIRSR000106-1"/>
    </source>
</evidence>
<dbReference type="SUPFAM" id="SSF53223">
    <property type="entry name" value="Aminoacid dehydrogenase-like, N-terminal domain"/>
    <property type="match status" value="1"/>
</dbReference>
<dbReference type="Pfam" id="PF03949">
    <property type="entry name" value="Malic_M"/>
    <property type="match status" value="1"/>
</dbReference>
<sequence>MKENKPNVEELLAKAKEPGRKAPAWHAFYRGKVGLGVKCAITGYDDFAIWYTPGVAQPCREIAEAPEKVFEYTNKGNMVAVVSDGTRVLGLGDIGPHAALPVMEGKGLLFKYLGGVDAFPITLATKDADEIIQAVKWIAPAFGGINLEDFASPKCFYILDRLREETEIPVWHDDQQGTAAVTVAGVINALKLKGIPKHKARIAMIGAGAAGIATLRVLIAWGVNPGNVVMTDINGIVHRERPDFDTLFRYTKDIVGRTNAENRRCAKVEDAIPTAMEGMDMVIGYSKPGPGTIKPEWVKRMAKDPIVFACANPIPEIWPWEAVEAGARIVGTGRSDFPNQINNSLGFPAIFRGTLDVFAKTITDEMAIAAAEAIAKNAEEKGLREDYIVPSMMDLDVFVNEAVAVGLKAIEQGVARRVLPKAELRKQAETMIRHARAEVEILQKQGHIPPPPKV</sequence>